<evidence type="ECO:0000259" key="1">
    <source>
        <dbReference type="Pfam" id="PF04397"/>
    </source>
</evidence>
<proteinExistence type="predicted"/>
<dbReference type="Proteomes" id="UP001165962">
    <property type="component" value="Unassembled WGS sequence"/>
</dbReference>
<dbReference type="EMBL" id="JAAOIW010000010">
    <property type="protein sequence ID" value="NHN32875.1"/>
    <property type="molecule type" value="Genomic_DNA"/>
</dbReference>
<evidence type="ECO:0000313" key="2">
    <source>
        <dbReference type="EMBL" id="NHN32875.1"/>
    </source>
</evidence>
<keyword evidence="3" id="KW-1185">Reference proteome</keyword>
<accession>A0ABX0JBX6</accession>
<organism evidence="2 3">
    <name type="scientific">Paenibacillus agricola</name>
    <dbReference type="NCBI Taxonomy" id="2716264"/>
    <lineage>
        <taxon>Bacteria</taxon>
        <taxon>Bacillati</taxon>
        <taxon>Bacillota</taxon>
        <taxon>Bacilli</taxon>
        <taxon>Bacillales</taxon>
        <taxon>Paenibacillaceae</taxon>
        <taxon>Paenibacillus</taxon>
    </lineage>
</organism>
<dbReference type="Gene3D" id="2.40.50.1020">
    <property type="entry name" value="LytTr DNA-binding domain"/>
    <property type="match status" value="1"/>
</dbReference>
<feature type="domain" description="HTH LytTR-type" evidence="1">
    <location>
        <begin position="25"/>
        <end position="109"/>
    </location>
</feature>
<name>A0ABX0JBX6_9BACL</name>
<gene>
    <name evidence="2" type="ORF">G9U52_23975</name>
</gene>
<comment type="caution">
    <text evidence="2">The sequence shown here is derived from an EMBL/GenBank/DDBJ whole genome shotgun (WGS) entry which is preliminary data.</text>
</comment>
<reference evidence="2" key="1">
    <citation type="submission" date="2020-03" db="EMBL/GenBank/DDBJ databases">
        <title>Draft sequencing of Paenibacilllus sp. S3N08.</title>
        <authorList>
            <person name="Kim D.-U."/>
        </authorList>
    </citation>
    <scope>NUCLEOTIDE SEQUENCE</scope>
    <source>
        <strain evidence="2">S3N08</strain>
    </source>
</reference>
<dbReference type="RefSeq" id="WP_166153190.1">
    <property type="nucleotide sequence ID" value="NZ_JAAOIW010000010.1"/>
</dbReference>
<sequence>MIINKEVGEIMVYEQILFKENLEDIVSVNVTDIDFISFKKNRIIWHLGQEVLYSLVNLKDIQKLGFQSYSSKILINLAQMKSFDSKKNIILFNSGSQFPISYRDTTSFEILLNNHTYLPIRGKVTVLDDCREICSIELNEVDFIHLHGKVPVYNIGEKQYKQITQLVDLEDSKMLSNLGFEYTDSINYVQLKKVTLMDRKCGYLYFDQQVSPKSKRASIARVQHILRDILENKTINQVIN</sequence>
<protein>
    <recommendedName>
        <fullName evidence="1">HTH LytTR-type domain-containing protein</fullName>
    </recommendedName>
</protein>
<dbReference type="InterPro" id="IPR007492">
    <property type="entry name" value="LytTR_DNA-bd_dom"/>
</dbReference>
<evidence type="ECO:0000313" key="3">
    <source>
        <dbReference type="Proteomes" id="UP001165962"/>
    </source>
</evidence>
<dbReference type="Pfam" id="PF04397">
    <property type="entry name" value="LytTR"/>
    <property type="match status" value="1"/>
</dbReference>